<evidence type="ECO:0000259" key="10">
    <source>
        <dbReference type="PROSITE" id="PS50137"/>
    </source>
</evidence>
<keyword evidence="9" id="KW-0479">Metal-binding</keyword>
<dbReference type="EMBL" id="LBZV01000001">
    <property type="protein sequence ID" value="KKR78306.1"/>
    <property type="molecule type" value="Genomic_DNA"/>
</dbReference>
<name>A0A0G0TU04_9BACT</name>
<dbReference type="Gene3D" id="3.30.160.20">
    <property type="match status" value="1"/>
</dbReference>
<feature type="binding site" evidence="9">
    <location>
        <position position="136"/>
    </location>
    <ligand>
        <name>Mg(2+)</name>
        <dbReference type="ChEBI" id="CHEBI:18420"/>
    </ligand>
</feature>
<evidence type="ECO:0000256" key="2">
    <source>
        <dbReference type="ARBA" id="ARBA00010183"/>
    </source>
</evidence>
<dbReference type="PANTHER" id="PTHR11207">
    <property type="entry name" value="RIBONUCLEASE III"/>
    <property type="match status" value="1"/>
</dbReference>
<comment type="caution">
    <text evidence="12">The sequence shown here is derived from an EMBL/GenBank/DDBJ whole genome shotgun (WGS) entry which is preliminary data.</text>
</comment>
<dbReference type="NCBIfam" id="TIGR02191">
    <property type="entry name" value="RNaseIII"/>
    <property type="match status" value="1"/>
</dbReference>
<dbReference type="InterPro" id="IPR014720">
    <property type="entry name" value="dsRBD_dom"/>
</dbReference>
<dbReference type="GO" id="GO:0004525">
    <property type="term" value="F:ribonuclease III activity"/>
    <property type="evidence" value="ECO:0007669"/>
    <property type="project" value="UniProtKB-UniRule"/>
</dbReference>
<comment type="function">
    <text evidence="9">Digests double-stranded RNA. Involved in the processing of primary rRNA transcript to yield the immediate precursors to the large and small rRNAs (23S and 16S). Processes some mRNAs, and tRNAs when they are encoded in the rRNA operon. Processes pre-crRNA and tracrRNA of type II CRISPR loci if present in the organism.</text>
</comment>
<comment type="subunit">
    <text evidence="9">Homodimer.</text>
</comment>
<dbReference type="GO" id="GO:0010468">
    <property type="term" value="P:regulation of gene expression"/>
    <property type="evidence" value="ECO:0007669"/>
    <property type="project" value="TreeGrafter"/>
</dbReference>
<keyword evidence="9" id="KW-0819">tRNA processing</keyword>
<keyword evidence="9" id="KW-0963">Cytoplasm</keyword>
<comment type="catalytic activity">
    <reaction evidence="1 9">
        <text>Endonucleolytic cleavage to 5'-phosphomonoester.</text>
        <dbReference type="EC" id="3.1.26.3"/>
    </reaction>
</comment>
<evidence type="ECO:0000256" key="1">
    <source>
        <dbReference type="ARBA" id="ARBA00000109"/>
    </source>
</evidence>
<evidence type="ECO:0000256" key="9">
    <source>
        <dbReference type="HAMAP-Rule" id="MF_00104"/>
    </source>
</evidence>
<keyword evidence="6 9" id="KW-0255">Endonuclease</keyword>
<dbReference type="CDD" id="cd00593">
    <property type="entry name" value="RIBOc"/>
    <property type="match status" value="1"/>
</dbReference>
<dbReference type="PATRIC" id="fig|1618408.3.peg.71"/>
<evidence type="ECO:0000256" key="6">
    <source>
        <dbReference type="ARBA" id="ARBA00022759"/>
    </source>
</evidence>
<accession>A0A0G0TU04</accession>
<comment type="subcellular location">
    <subcellularLocation>
        <location evidence="9">Cytoplasm</location>
    </subcellularLocation>
</comment>
<dbReference type="SUPFAM" id="SSF54768">
    <property type="entry name" value="dsRNA-binding domain-like"/>
    <property type="match status" value="1"/>
</dbReference>
<dbReference type="GO" id="GO:0019843">
    <property type="term" value="F:rRNA binding"/>
    <property type="evidence" value="ECO:0007669"/>
    <property type="project" value="UniProtKB-KW"/>
</dbReference>
<dbReference type="Proteomes" id="UP000034292">
    <property type="component" value="Unassembled WGS sequence"/>
</dbReference>
<dbReference type="PANTHER" id="PTHR11207:SF0">
    <property type="entry name" value="RIBONUCLEASE 3"/>
    <property type="match status" value="1"/>
</dbReference>
<dbReference type="SUPFAM" id="SSF69065">
    <property type="entry name" value="RNase III domain-like"/>
    <property type="match status" value="1"/>
</dbReference>
<evidence type="ECO:0000256" key="5">
    <source>
        <dbReference type="ARBA" id="ARBA00022722"/>
    </source>
</evidence>
<protein>
    <recommendedName>
        <fullName evidence="9">Ribonuclease 3</fullName>
        <ecNumber evidence="9">3.1.26.3</ecNumber>
    </recommendedName>
    <alternativeName>
        <fullName evidence="9">Ribonuclease III</fullName>
        <shortName evidence="9">RNase III</shortName>
    </alternativeName>
</protein>
<dbReference type="STRING" id="1618408.UU23_C0001G0070"/>
<dbReference type="FunFam" id="1.10.1520.10:FF:000001">
    <property type="entry name" value="Ribonuclease 3"/>
    <property type="match status" value="1"/>
</dbReference>
<dbReference type="InterPro" id="IPR000999">
    <property type="entry name" value="RNase_III_dom"/>
</dbReference>
<evidence type="ECO:0000256" key="8">
    <source>
        <dbReference type="ARBA" id="ARBA00022884"/>
    </source>
</evidence>
<dbReference type="HAMAP" id="MF_00104">
    <property type="entry name" value="RNase_III"/>
    <property type="match status" value="1"/>
</dbReference>
<keyword evidence="3 9" id="KW-0698">rRNA processing</keyword>
<evidence type="ECO:0000313" key="13">
    <source>
        <dbReference type="Proteomes" id="UP000034292"/>
    </source>
</evidence>
<reference evidence="12 13" key="1">
    <citation type="journal article" date="2015" name="Nature">
        <title>rRNA introns, odd ribosomes, and small enigmatic genomes across a large radiation of phyla.</title>
        <authorList>
            <person name="Brown C.T."/>
            <person name="Hug L.A."/>
            <person name="Thomas B.C."/>
            <person name="Sharon I."/>
            <person name="Castelle C.J."/>
            <person name="Singh A."/>
            <person name="Wilkins M.J."/>
            <person name="Williams K.H."/>
            <person name="Banfield J.F."/>
        </authorList>
    </citation>
    <scope>NUCLEOTIDE SEQUENCE [LARGE SCALE GENOMIC DNA]</scope>
</reference>
<dbReference type="PROSITE" id="PS00517">
    <property type="entry name" value="RNASE_3_1"/>
    <property type="match status" value="1"/>
</dbReference>
<keyword evidence="9" id="KW-0699">rRNA-binding</keyword>
<evidence type="ECO:0000313" key="12">
    <source>
        <dbReference type="EMBL" id="KKR78306.1"/>
    </source>
</evidence>
<dbReference type="SMART" id="SM00358">
    <property type="entry name" value="DSRM"/>
    <property type="match status" value="1"/>
</dbReference>
<dbReference type="InterPro" id="IPR011907">
    <property type="entry name" value="RNase_III"/>
</dbReference>
<evidence type="ECO:0000259" key="11">
    <source>
        <dbReference type="PROSITE" id="PS50142"/>
    </source>
</evidence>
<dbReference type="GO" id="GO:0003725">
    <property type="term" value="F:double-stranded RNA binding"/>
    <property type="evidence" value="ECO:0007669"/>
    <property type="project" value="TreeGrafter"/>
</dbReference>
<comment type="cofactor">
    <cofactor evidence="9">
        <name>Mg(2+)</name>
        <dbReference type="ChEBI" id="CHEBI:18420"/>
    </cofactor>
</comment>
<proteinExistence type="inferred from homology"/>
<dbReference type="EC" id="3.1.26.3" evidence="9"/>
<dbReference type="PROSITE" id="PS50137">
    <property type="entry name" value="DS_RBD"/>
    <property type="match status" value="1"/>
</dbReference>
<dbReference type="Pfam" id="PF00035">
    <property type="entry name" value="dsrm"/>
    <property type="match status" value="1"/>
</dbReference>
<dbReference type="SMART" id="SM00535">
    <property type="entry name" value="RIBOc"/>
    <property type="match status" value="1"/>
</dbReference>
<keyword evidence="9" id="KW-0460">Magnesium</keyword>
<sequence>MKTSTRQSKPESVSSLQKPNLTELQDKISISFKDQNLLKNAFIHRSYLNEHKDFQGQSNERMEFLGDSVLSLVVSMHLFGKLPQSPEGELTQYRAALVRTETLASLAKDLNLGSYLLLSKGEEDTGGRTNKSILANTFEALIGAIYLDQGIEPVQQFITKTILLNWKKLIISAVIDNKSKLQEALQKRYHESPSYNLISSWGPDHARNFEMGVYLKTKLLGKGVGKNKQEAAQKAAQDALAKIKSAKVDVKT</sequence>
<feature type="active site" evidence="9">
    <location>
        <position position="139"/>
    </location>
</feature>
<dbReference type="GO" id="GO:0006364">
    <property type="term" value="P:rRNA processing"/>
    <property type="evidence" value="ECO:0007669"/>
    <property type="project" value="UniProtKB-UniRule"/>
</dbReference>
<dbReference type="GO" id="GO:0008033">
    <property type="term" value="P:tRNA processing"/>
    <property type="evidence" value="ECO:0007669"/>
    <property type="project" value="UniProtKB-KW"/>
</dbReference>
<gene>
    <name evidence="9" type="primary">rnc</name>
    <name evidence="12" type="ORF">UU23_C0001G0070</name>
</gene>
<feature type="active site" evidence="9">
    <location>
        <position position="67"/>
    </location>
</feature>
<evidence type="ECO:0000256" key="4">
    <source>
        <dbReference type="ARBA" id="ARBA00022664"/>
    </source>
</evidence>
<feature type="binding site" evidence="9">
    <location>
        <position position="63"/>
    </location>
    <ligand>
        <name>Mg(2+)</name>
        <dbReference type="ChEBI" id="CHEBI:18420"/>
    </ligand>
</feature>
<comment type="similarity">
    <text evidence="2">Belongs to the ribonuclease III family.</text>
</comment>
<dbReference type="InterPro" id="IPR036389">
    <property type="entry name" value="RNase_III_sf"/>
</dbReference>
<keyword evidence="8 9" id="KW-0694">RNA-binding</keyword>
<dbReference type="Pfam" id="PF14622">
    <property type="entry name" value="Ribonucleas_3_3"/>
    <property type="match status" value="1"/>
</dbReference>
<dbReference type="PROSITE" id="PS50142">
    <property type="entry name" value="RNASE_3_2"/>
    <property type="match status" value="1"/>
</dbReference>
<dbReference type="AlphaFoldDB" id="A0A0G0TU04"/>
<keyword evidence="4 9" id="KW-0507">mRNA processing</keyword>
<feature type="binding site" evidence="9">
    <location>
        <position position="139"/>
    </location>
    <ligand>
        <name>Mg(2+)</name>
        <dbReference type="ChEBI" id="CHEBI:18420"/>
    </ligand>
</feature>
<evidence type="ECO:0000256" key="3">
    <source>
        <dbReference type="ARBA" id="ARBA00022552"/>
    </source>
</evidence>
<dbReference type="Gene3D" id="1.10.1520.10">
    <property type="entry name" value="Ribonuclease III domain"/>
    <property type="match status" value="1"/>
</dbReference>
<dbReference type="CDD" id="cd10845">
    <property type="entry name" value="DSRM_RNAse_III_family"/>
    <property type="match status" value="1"/>
</dbReference>
<keyword evidence="7 9" id="KW-0378">Hydrolase</keyword>
<evidence type="ECO:0000256" key="7">
    <source>
        <dbReference type="ARBA" id="ARBA00022801"/>
    </source>
</evidence>
<feature type="domain" description="RNase III" evidence="11">
    <location>
        <begin position="21"/>
        <end position="150"/>
    </location>
</feature>
<dbReference type="GO" id="GO:0006397">
    <property type="term" value="P:mRNA processing"/>
    <property type="evidence" value="ECO:0007669"/>
    <property type="project" value="UniProtKB-UniRule"/>
</dbReference>
<dbReference type="GO" id="GO:0005737">
    <property type="term" value="C:cytoplasm"/>
    <property type="evidence" value="ECO:0007669"/>
    <property type="project" value="UniProtKB-SubCell"/>
</dbReference>
<dbReference type="GO" id="GO:0046872">
    <property type="term" value="F:metal ion binding"/>
    <property type="evidence" value="ECO:0007669"/>
    <property type="project" value="UniProtKB-KW"/>
</dbReference>
<feature type="domain" description="DRBM" evidence="10">
    <location>
        <begin position="176"/>
        <end position="245"/>
    </location>
</feature>
<keyword evidence="5 9" id="KW-0540">Nuclease</keyword>
<organism evidence="12 13">
    <name type="scientific">Candidatus Curtissbacteria bacterium GW2011_GWA1_40_9</name>
    <dbReference type="NCBI Taxonomy" id="1618408"/>
    <lineage>
        <taxon>Bacteria</taxon>
        <taxon>Candidatus Curtissiibacteriota</taxon>
    </lineage>
</organism>